<evidence type="ECO:0000256" key="5">
    <source>
        <dbReference type="ARBA" id="ARBA00022833"/>
    </source>
</evidence>
<comment type="similarity">
    <text evidence="1 9">Belongs to the peptidase M3 family.</text>
</comment>
<dbReference type="GO" id="GO:0006508">
    <property type="term" value="P:proteolysis"/>
    <property type="evidence" value="ECO:0007669"/>
    <property type="project" value="UniProtKB-KW"/>
</dbReference>
<organism evidence="12 13">
    <name type="scientific">Pleionea mediterranea</name>
    <dbReference type="NCBI Taxonomy" id="523701"/>
    <lineage>
        <taxon>Bacteria</taxon>
        <taxon>Pseudomonadati</taxon>
        <taxon>Pseudomonadota</taxon>
        <taxon>Gammaproteobacteria</taxon>
        <taxon>Oceanospirillales</taxon>
        <taxon>Pleioneaceae</taxon>
        <taxon>Pleionea</taxon>
    </lineage>
</organism>
<keyword evidence="13" id="KW-1185">Reference proteome</keyword>
<dbReference type="Gene3D" id="1.20.1050.40">
    <property type="entry name" value="Endopeptidase. Chain P, domain 1"/>
    <property type="match status" value="1"/>
</dbReference>
<dbReference type="Pfam" id="PF01432">
    <property type="entry name" value="Peptidase_M3"/>
    <property type="match status" value="1"/>
</dbReference>
<dbReference type="NCBIfam" id="NF008159">
    <property type="entry name" value="PRK10911.1"/>
    <property type="match status" value="1"/>
</dbReference>
<dbReference type="Gene3D" id="1.10.1370.10">
    <property type="entry name" value="Neurolysin, domain 3"/>
    <property type="match status" value="1"/>
</dbReference>
<dbReference type="FunFam" id="3.40.390.10:FF:000009">
    <property type="entry name" value="Oligopeptidase A"/>
    <property type="match status" value="1"/>
</dbReference>
<evidence type="ECO:0000313" key="12">
    <source>
        <dbReference type="EMBL" id="PWK52812.1"/>
    </source>
</evidence>
<keyword evidence="3 9" id="KW-0479">Metal-binding</keyword>
<evidence type="ECO:0000256" key="8">
    <source>
        <dbReference type="ARBA" id="ARBA00026100"/>
    </source>
</evidence>
<keyword evidence="2 9" id="KW-0645">Protease</keyword>
<feature type="domain" description="Oligopeptidase A N-terminal" evidence="11">
    <location>
        <begin position="40"/>
        <end position="154"/>
    </location>
</feature>
<keyword evidence="5 9" id="KW-0862">Zinc</keyword>
<comment type="caution">
    <text evidence="12">The sequence shown here is derived from an EMBL/GenBank/DDBJ whole genome shotgun (WGS) entry which is preliminary data.</text>
</comment>
<evidence type="ECO:0000313" key="13">
    <source>
        <dbReference type="Proteomes" id="UP000245790"/>
    </source>
</evidence>
<dbReference type="InterPro" id="IPR034005">
    <property type="entry name" value="M3A_DCP"/>
</dbReference>
<dbReference type="PANTHER" id="PTHR43660">
    <property type="entry name" value="DIPEPTIDYL CARBOXYPEPTIDASE"/>
    <property type="match status" value="1"/>
</dbReference>
<dbReference type="InterPro" id="IPR045666">
    <property type="entry name" value="OpdA_N"/>
</dbReference>
<comment type="catalytic activity">
    <reaction evidence="7">
        <text>Hydrolysis of oligopeptides, with broad specificity. Gly or Ala commonly occur as P1 or P1' residues, but more distant residues are also important, as is shown by the fact that Z-Gly-Pro-Gly-|-Gly-Pro-Ala is cleaved, but not Z-(Gly)(5).</text>
        <dbReference type="EC" id="3.4.24.70"/>
    </reaction>
</comment>
<evidence type="ECO:0000256" key="2">
    <source>
        <dbReference type="ARBA" id="ARBA00022670"/>
    </source>
</evidence>
<evidence type="ECO:0000256" key="4">
    <source>
        <dbReference type="ARBA" id="ARBA00022801"/>
    </source>
</evidence>
<dbReference type="GO" id="GO:0005829">
    <property type="term" value="C:cytosol"/>
    <property type="evidence" value="ECO:0007669"/>
    <property type="project" value="UniProtKB-ARBA"/>
</dbReference>
<dbReference type="Gene3D" id="3.40.390.10">
    <property type="entry name" value="Collagenase (Catalytic Domain)"/>
    <property type="match status" value="1"/>
</dbReference>
<dbReference type="SUPFAM" id="SSF55486">
    <property type="entry name" value="Metalloproteases ('zincins'), catalytic domain"/>
    <property type="match status" value="1"/>
</dbReference>
<dbReference type="InterPro" id="IPR024080">
    <property type="entry name" value="Neurolysin/TOP_N"/>
</dbReference>
<dbReference type="Proteomes" id="UP000245790">
    <property type="component" value="Unassembled WGS sequence"/>
</dbReference>
<protein>
    <recommendedName>
        <fullName evidence="8">oligopeptidase A</fullName>
        <ecNumber evidence="8">3.4.24.70</ecNumber>
    </recommendedName>
</protein>
<dbReference type="InterPro" id="IPR024079">
    <property type="entry name" value="MetalloPept_cat_dom_sf"/>
</dbReference>
<dbReference type="PANTHER" id="PTHR43660:SF1">
    <property type="entry name" value="DIPEPTIDYL CARBOXYPEPTIDASE"/>
    <property type="match status" value="1"/>
</dbReference>
<feature type="domain" description="Peptidase M3A/M3B catalytic" evidence="10">
    <location>
        <begin position="227"/>
        <end position="681"/>
    </location>
</feature>
<dbReference type="EC" id="3.4.24.70" evidence="8"/>
<dbReference type="InterPro" id="IPR001567">
    <property type="entry name" value="Pept_M3A_M3B_dom"/>
</dbReference>
<dbReference type="Pfam" id="PF19310">
    <property type="entry name" value="TOP_N"/>
    <property type="match status" value="1"/>
</dbReference>
<dbReference type="InterPro" id="IPR024077">
    <property type="entry name" value="Neurolysin/TOP_dom2"/>
</dbReference>
<dbReference type="GO" id="GO:0004222">
    <property type="term" value="F:metalloendopeptidase activity"/>
    <property type="evidence" value="ECO:0007669"/>
    <property type="project" value="UniProtKB-EC"/>
</dbReference>
<evidence type="ECO:0000259" key="11">
    <source>
        <dbReference type="Pfam" id="PF19310"/>
    </source>
</evidence>
<keyword evidence="4 9" id="KW-0378">Hydrolase</keyword>
<evidence type="ECO:0000256" key="6">
    <source>
        <dbReference type="ARBA" id="ARBA00023049"/>
    </source>
</evidence>
<name>A0A316FWV9_9GAMM</name>
<dbReference type="RefSeq" id="WP_109762801.1">
    <property type="nucleotide sequence ID" value="NZ_QGGU01000004.1"/>
</dbReference>
<evidence type="ECO:0000259" key="10">
    <source>
        <dbReference type="Pfam" id="PF01432"/>
    </source>
</evidence>
<evidence type="ECO:0000256" key="1">
    <source>
        <dbReference type="ARBA" id="ARBA00006040"/>
    </source>
</evidence>
<dbReference type="GO" id="GO:0046872">
    <property type="term" value="F:metal ion binding"/>
    <property type="evidence" value="ECO:0007669"/>
    <property type="project" value="UniProtKB-UniRule"/>
</dbReference>
<evidence type="ECO:0000256" key="9">
    <source>
        <dbReference type="RuleBase" id="RU003435"/>
    </source>
</evidence>
<accession>A0A316FWV9</accession>
<dbReference type="AlphaFoldDB" id="A0A316FWV9"/>
<gene>
    <name evidence="12" type="ORF">C8D97_10430</name>
</gene>
<dbReference type="CDD" id="cd06456">
    <property type="entry name" value="M3A_DCP"/>
    <property type="match status" value="1"/>
</dbReference>
<sequence>MTDAVTNNPLLSNYDLAPFSQIKPEHIKPAIEHTLNLTKQGISELLAEQQTPDWVTLMQPIEQFSNLLDKRWSPVSHMNSVVNSDELRKAYDSCLPLLSEYGTWLGQNEALYKAVQQVYDQREKLQLNDVQIKILEDELRDFKLAGVSLSDKDKKRYGDIQKRLSELSSKYEQNILDATMGWSKHFDDDAELAGLPESALALAQQNAANDGQSGYLLNLEFPCYYAVMSYADNRDLRQEMYKAYSTRASELGSAQFDNTEVMKEIMALRHELSQLLGFKHYAEMSLATKMAESTDQVFEFLNNLARQSKPQAEKELSELQAFSSQHLALTELNAWDVLYAGEKLKQHRYAISQEELRPYFPVDTVLKGLFSITETLFSVTIKESKQSFESWHPDARLFEVYGENDERVARFYLDLYARSHKRGGAWMADYCSRFRFDDGHLQKPVAFLTCNFNPPIKGQPAQLTHDEVVTLFHEFGHGLHHMLTDIEYLSASGIHGVEWDAVELPSQFMENFCYEKEGLDVISGHFETGEPLPDELREKLQRAKNFQSAMMMVRQLEFSLFDFRIHSEYSEQQEFSIQGILDDVRNQVAVVQPPKWNRFQNSFSHIFAGGYSAGYYSYKWAEVLSADAFSKFEEDGIFNAETGKAFKENILERGGSKPAMALFKAFRGREPEVEPLLRHSGITG</sequence>
<dbReference type="OrthoDB" id="9773538at2"/>
<keyword evidence="6 9" id="KW-0482">Metalloprotease</keyword>
<evidence type="ECO:0000256" key="3">
    <source>
        <dbReference type="ARBA" id="ARBA00022723"/>
    </source>
</evidence>
<evidence type="ECO:0000256" key="7">
    <source>
        <dbReference type="ARBA" id="ARBA00024603"/>
    </source>
</evidence>
<proteinExistence type="inferred from homology"/>
<reference evidence="12 13" key="1">
    <citation type="submission" date="2018-05" db="EMBL/GenBank/DDBJ databases">
        <title>Genomic Encyclopedia of Type Strains, Phase IV (KMG-IV): sequencing the most valuable type-strain genomes for metagenomic binning, comparative biology and taxonomic classification.</title>
        <authorList>
            <person name="Goeker M."/>
        </authorList>
    </citation>
    <scope>NUCLEOTIDE SEQUENCE [LARGE SCALE GENOMIC DNA]</scope>
    <source>
        <strain evidence="12 13">DSM 25350</strain>
    </source>
</reference>
<comment type="cofactor">
    <cofactor evidence="9">
        <name>Zn(2+)</name>
        <dbReference type="ChEBI" id="CHEBI:29105"/>
    </cofactor>
    <text evidence="9">Binds 1 zinc ion.</text>
</comment>
<dbReference type="EMBL" id="QGGU01000004">
    <property type="protein sequence ID" value="PWK52812.1"/>
    <property type="molecule type" value="Genomic_DNA"/>
</dbReference>
<dbReference type="InterPro" id="IPR045090">
    <property type="entry name" value="Pept_M3A_M3B"/>
</dbReference>